<feature type="transmembrane region" description="Helical" evidence="1">
    <location>
        <begin position="105"/>
        <end position="133"/>
    </location>
</feature>
<sequence>MASLIRRATGVPGALLYRDANAIAGQPFYYGILEYAPSGLLMMSGAILAFETLKHRRREPRKAMLALLVLALLTLFLGADDLLMLHESAWYVGLEESHVILWEDALLVIALVLDPMAMLQPLAMVAVAALAMLGLAATEDMLGIRPLGVGLEDYLEIIGFSFWSVYLLARAWAR</sequence>
<reference evidence="2" key="1">
    <citation type="submission" date="2013-03" db="EMBL/GenBank/DDBJ databases">
        <title>Genome Sequence of the Profundibacterium mesophilum strain KAUST100406-0324T from Red Sea, a novel genus in the family Rhodobacteraceae.</title>
        <authorList>
            <person name="Essack M."/>
            <person name="Alam I."/>
            <person name="Lafi F."/>
            <person name="Alawi W."/>
            <person name="Kamanu F."/>
            <person name="Al-Suwailem A."/>
            <person name="Lee O.O."/>
            <person name="Xu Y."/>
            <person name="Bajic V."/>
            <person name="Qian P.-Y."/>
            <person name="Archer J."/>
        </authorList>
    </citation>
    <scope>NUCLEOTIDE SEQUENCE</scope>
    <source>
        <strain evidence="2">KAUST100406-0324</strain>
    </source>
</reference>
<protein>
    <submittedName>
        <fullName evidence="2">Uncharacterized protein</fullName>
    </submittedName>
</protein>
<evidence type="ECO:0000256" key="1">
    <source>
        <dbReference type="SAM" id="Phobius"/>
    </source>
</evidence>
<proteinExistence type="predicted"/>
<evidence type="ECO:0000313" key="3">
    <source>
        <dbReference type="Proteomes" id="UP000698242"/>
    </source>
</evidence>
<dbReference type="Proteomes" id="UP000698242">
    <property type="component" value="Unassembled WGS sequence"/>
</dbReference>
<comment type="caution">
    <text evidence="2">The sequence shown here is derived from an EMBL/GenBank/DDBJ whole genome shotgun (WGS) entry which is preliminary data.</text>
</comment>
<name>A0A921NV83_9RHOB</name>
<dbReference type="AlphaFoldDB" id="A0A921NV83"/>
<keyword evidence="1" id="KW-0472">Membrane</keyword>
<keyword evidence="1" id="KW-1133">Transmembrane helix</keyword>
<dbReference type="RefSeq" id="WP_159965351.1">
    <property type="nucleotide sequence ID" value="NZ_APKE01000021.1"/>
</dbReference>
<accession>A0A921NV83</accession>
<keyword evidence="1" id="KW-0812">Transmembrane</keyword>
<feature type="transmembrane region" description="Helical" evidence="1">
    <location>
        <begin position="35"/>
        <end position="53"/>
    </location>
</feature>
<gene>
    <name evidence="2" type="ORF">PMES_01786</name>
</gene>
<dbReference type="OrthoDB" id="8117011at2"/>
<feature type="transmembrane region" description="Helical" evidence="1">
    <location>
        <begin position="65"/>
        <end position="85"/>
    </location>
</feature>
<keyword evidence="3" id="KW-1185">Reference proteome</keyword>
<dbReference type="EMBL" id="APKE01000021">
    <property type="protein sequence ID" value="KAF0675896.1"/>
    <property type="molecule type" value="Genomic_DNA"/>
</dbReference>
<organism evidence="2 3">
    <name type="scientific">Profundibacterium mesophilum KAUST100406-0324</name>
    <dbReference type="NCBI Taxonomy" id="1037889"/>
    <lineage>
        <taxon>Bacteria</taxon>
        <taxon>Pseudomonadati</taxon>
        <taxon>Pseudomonadota</taxon>
        <taxon>Alphaproteobacteria</taxon>
        <taxon>Rhodobacterales</taxon>
        <taxon>Roseobacteraceae</taxon>
        <taxon>Profundibacterium</taxon>
    </lineage>
</organism>
<evidence type="ECO:0000313" key="2">
    <source>
        <dbReference type="EMBL" id="KAF0675896.1"/>
    </source>
</evidence>